<dbReference type="Pfam" id="PF22990">
    <property type="entry name" value="ABHD16_N"/>
    <property type="match status" value="1"/>
</dbReference>
<keyword evidence="7" id="KW-1185">Reference proteome</keyword>
<name>A0A8K0A850_BRALA</name>
<keyword evidence="2" id="KW-0378">Hydrolase</keyword>
<keyword evidence="3" id="KW-0443">Lipid metabolism</keyword>
<dbReference type="Pfam" id="PF00561">
    <property type="entry name" value="Abhydrolase_1"/>
    <property type="match status" value="1"/>
</dbReference>
<dbReference type="InterPro" id="IPR054518">
    <property type="entry name" value="ABHD16_N"/>
</dbReference>
<dbReference type="Proteomes" id="UP000838412">
    <property type="component" value="Chromosome 8"/>
</dbReference>
<dbReference type="PANTHER" id="PTHR12277">
    <property type="entry name" value="ALPHA/BETA HYDROLASE DOMAIN-CONTAINING PROTEIN"/>
    <property type="match status" value="1"/>
</dbReference>
<evidence type="ECO:0000259" key="4">
    <source>
        <dbReference type="Pfam" id="PF00561"/>
    </source>
</evidence>
<dbReference type="SUPFAM" id="SSF53474">
    <property type="entry name" value="alpha/beta-Hydrolases"/>
    <property type="match status" value="1"/>
</dbReference>
<dbReference type="EMBL" id="OV696693">
    <property type="protein sequence ID" value="CAH1271078.1"/>
    <property type="molecule type" value="Genomic_DNA"/>
</dbReference>
<dbReference type="GO" id="GO:0012505">
    <property type="term" value="C:endomembrane system"/>
    <property type="evidence" value="ECO:0007669"/>
    <property type="project" value="TreeGrafter"/>
</dbReference>
<comment type="similarity">
    <text evidence="1">Belongs to the AB hydrolase superfamily. ABHD16 family.</text>
</comment>
<gene>
    <name evidence="6" type="primary">ABHD16A</name>
    <name evidence="6" type="ORF">BLAG_LOCUS23189</name>
</gene>
<organism evidence="6 7">
    <name type="scientific">Branchiostoma lanceolatum</name>
    <name type="common">Common lancelet</name>
    <name type="synonym">Amphioxus lanceolatum</name>
    <dbReference type="NCBI Taxonomy" id="7740"/>
    <lineage>
        <taxon>Eukaryota</taxon>
        <taxon>Metazoa</taxon>
        <taxon>Chordata</taxon>
        <taxon>Cephalochordata</taxon>
        <taxon>Leptocardii</taxon>
        <taxon>Amphioxiformes</taxon>
        <taxon>Branchiostomatidae</taxon>
        <taxon>Branchiostoma</taxon>
    </lineage>
</organism>
<dbReference type="GO" id="GO:0006660">
    <property type="term" value="P:phosphatidylserine catabolic process"/>
    <property type="evidence" value="ECO:0007669"/>
    <property type="project" value="TreeGrafter"/>
</dbReference>
<protein>
    <submittedName>
        <fullName evidence="6">ABHD16A protein</fullName>
    </submittedName>
</protein>
<evidence type="ECO:0000259" key="5">
    <source>
        <dbReference type="Pfam" id="PF22990"/>
    </source>
</evidence>
<feature type="domain" description="Phosphatidylserine Lipase ABHD16 N-terminal" evidence="5">
    <location>
        <begin position="14"/>
        <end position="143"/>
    </location>
</feature>
<dbReference type="OrthoDB" id="6412627at2759"/>
<dbReference type="InterPro" id="IPR000073">
    <property type="entry name" value="AB_hydrolase_1"/>
</dbReference>
<feature type="domain" description="AB hydrolase-1" evidence="4">
    <location>
        <begin position="279"/>
        <end position="404"/>
    </location>
</feature>
<accession>A0A8K0A850</accession>
<evidence type="ECO:0000313" key="6">
    <source>
        <dbReference type="EMBL" id="CAH1271078.1"/>
    </source>
</evidence>
<evidence type="ECO:0000313" key="7">
    <source>
        <dbReference type="Proteomes" id="UP000838412"/>
    </source>
</evidence>
<proteinExistence type="inferred from homology"/>
<dbReference type="GO" id="GO:0004620">
    <property type="term" value="F:phospholipase activity"/>
    <property type="evidence" value="ECO:0007669"/>
    <property type="project" value="TreeGrafter"/>
</dbReference>
<reference evidence="6" key="1">
    <citation type="submission" date="2022-01" db="EMBL/GenBank/DDBJ databases">
        <authorList>
            <person name="Braso-Vives M."/>
        </authorList>
    </citation>
    <scope>NUCLEOTIDE SEQUENCE</scope>
</reference>
<dbReference type="AlphaFoldDB" id="A0A8K0A850"/>
<evidence type="ECO:0000256" key="1">
    <source>
        <dbReference type="ARBA" id="ARBA00009709"/>
    </source>
</evidence>
<evidence type="ECO:0000256" key="2">
    <source>
        <dbReference type="ARBA" id="ARBA00022801"/>
    </source>
</evidence>
<dbReference type="GO" id="GO:0047372">
    <property type="term" value="F:monoacylglycerol lipase activity"/>
    <property type="evidence" value="ECO:0007669"/>
    <property type="project" value="TreeGrafter"/>
</dbReference>
<dbReference type="GO" id="GO:0052651">
    <property type="term" value="P:monoacylglycerol catabolic process"/>
    <property type="evidence" value="ECO:0007669"/>
    <property type="project" value="TreeGrafter"/>
</dbReference>
<dbReference type="PANTHER" id="PTHR12277:SF72">
    <property type="entry name" value="BAT5L PROTEIN"/>
    <property type="match status" value="1"/>
</dbReference>
<evidence type="ECO:0000256" key="3">
    <source>
        <dbReference type="ARBA" id="ARBA00023098"/>
    </source>
</evidence>
<dbReference type="Gene3D" id="3.40.50.1820">
    <property type="entry name" value="alpha/beta hydrolase"/>
    <property type="match status" value="1"/>
</dbReference>
<dbReference type="FunFam" id="3.40.50.1820:FF:000074">
    <property type="entry name" value="Abhydrolase domain containing 16A"/>
    <property type="match status" value="1"/>
</dbReference>
<dbReference type="InterPro" id="IPR029058">
    <property type="entry name" value="AB_hydrolase_fold"/>
</dbReference>
<sequence length="542" mass="61008">MSQERSEDRTKMAALWRCATGPRLFRIPANSEGKQSRPYEANTAEVLGDRIIQWASFMWSLSCWTSPILVTYLYRKGYFTLEGMNSGLRMAMATAVIMSGAFWLRGIGRWANPDYCTFIAILTAARQVFSAENKVRLARYDFDFWAWPVNYSWTQMAIRDVPMKRLQPRSKARGVAAKVWGLPCDVASYLMVHTFGRRMIYPGTVGLLQKAMAPMLQEGRKKLVEKYDGERAKLLAQDGNEIDTMFVDRRSMGEEKGRKLVITSEGNAGFYEVGCMCTPLDAGYSVLGWNHPGFGGSTGIPMPENEGNAIDVVMQYAIHQLGFSPENIVIFAWSIGGYPASFAAMNHPTTSGVILDATFDDLLPLAISRMPESLRGMVIRSVNTYFNLDIAAQLNRYPGPVMLVRRTRDEMITTTDPDAIESNRGNDLLVKLLQFRYPKLITESTITMLREWLSARTPTVQAVVYNQYSVDEQLCTSLLKSWVEENSANFPCLIGDQLSSEEKTQLVLFLATKHMINYESTHCTPLPASHFRLPWSLAALRG</sequence>